<evidence type="ECO:0000256" key="7">
    <source>
        <dbReference type="ARBA" id="ARBA00022741"/>
    </source>
</evidence>
<evidence type="ECO:0000313" key="14">
    <source>
        <dbReference type="Proteomes" id="UP001321450"/>
    </source>
</evidence>
<evidence type="ECO:0000256" key="3">
    <source>
        <dbReference type="ARBA" id="ARBA00009014"/>
    </source>
</evidence>
<evidence type="ECO:0000256" key="11">
    <source>
        <dbReference type="HAMAP-Rule" id="MF_00244"/>
    </source>
</evidence>
<dbReference type="PANTHER" id="PTHR39321:SF3">
    <property type="entry name" value="PHOSPHOPANTETHEINE ADENYLYLTRANSFERASE"/>
    <property type="match status" value="1"/>
</dbReference>
<dbReference type="Gene3D" id="3.40.50.620">
    <property type="entry name" value="HUPs"/>
    <property type="match status" value="1"/>
</dbReference>
<dbReference type="RefSeq" id="WP_286292928.1">
    <property type="nucleotide sequence ID" value="NZ_AP024718.1"/>
</dbReference>
<dbReference type="Pfam" id="PF01467">
    <property type="entry name" value="CTP_transf_like"/>
    <property type="match status" value="1"/>
</dbReference>
<keyword evidence="14" id="KW-1185">Reference proteome</keyword>
<dbReference type="NCBIfam" id="TIGR00125">
    <property type="entry name" value="cyt_tran_rel"/>
    <property type="match status" value="1"/>
</dbReference>
<keyword evidence="4 11" id="KW-0662">Pyridine nucleotide biosynthesis</keyword>
<keyword evidence="6 11" id="KW-0548">Nucleotidyltransferase</keyword>
<evidence type="ECO:0000256" key="4">
    <source>
        <dbReference type="ARBA" id="ARBA00022642"/>
    </source>
</evidence>
<evidence type="ECO:0000256" key="1">
    <source>
        <dbReference type="ARBA" id="ARBA00002324"/>
    </source>
</evidence>
<reference evidence="14" key="1">
    <citation type="journal article" date="2024" name="Int. J. Syst. Evol. Microbiol.">
        <title>Methylomarinovum tepidoasis sp. nov., a moderately thermophilic methanotroph of the family Methylothermaceae isolated from a deep-sea hydrothermal field.</title>
        <authorList>
            <person name="Hirayama H."/>
            <person name="Takaki Y."/>
            <person name="Abe M."/>
            <person name="Miyazaki M."/>
            <person name="Uematsu K."/>
            <person name="Matsui Y."/>
            <person name="Takai K."/>
        </authorList>
    </citation>
    <scope>NUCLEOTIDE SEQUENCE [LARGE SCALE GENOMIC DNA]</scope>
    <source>
        <strain evidence="14">IN45</strain>
    </source>
</reference>
<dbReference type="AlphaFoldDB" id="A0AAU9C3F1"/>
<protein>
    <recommendedName>
        <fullName evidence="11">Probable nicotinate-nucleotide adenylyltransferase</fullName>
        <ecNumber evidence="11">2.7.7.18</ecNumber>
    </recommendedName>
    <alternativeName>
        <fullName evidence="11">Deamido-NAD(+) diphosphorylase</fullName>
    </alternativeName>
    <alternativeName>
        <fullName evidence="11">Deamido-NAD(+) pyrophosphorylase</fullName>
    </alternativeName>
    <alternativeName>
        <fullName evidence="11">Nicotinate mononucleotide adenylyltransferase</fullName>
        <shortName evidence="11">NaMN adenylyltransferase</shortName>
    </alternativeName>
</protein>
<comment type="pathway">
    <text evidence="2 11">Cofactor biosynthesis; NAD(+) biosynthesis; deamido-NAD(+) from nicotinate D-ribonucleotide: step 1/1.</text>
</comment>
<keyword evidence="9 11" id="KW-0520">NAD</keyword>
<comment type="function">
    <text evidence="1 11">Catalyzes the reversible adenylation of nicotinate mononucleotide (NaMN) to nicotinic acid adenine dinucleotide (NaAD).</text>
</comment>
<dbReference type="NCBIfam" id="TIGR00482">
    <property type="entry name" value="nicotinate (nicotinamide) nucleotide adenylyltransferase"/>
    <property type="match status" value="1"/>
</dbReference>
<dbReference type="CDD" id="cd02165">
    <property type="entry name" value="NMNAT"/>
    <property type="match status" value="1"/>
</dbReference>
<dbReference type="GO" id="GO:0005524">
    <property type="term" value="F:ATP binding"/>
    <property type="evidence" value="ECO:0007669"/>
    <property type="project" value="UniProtKB-KW"/>
</dbReference>
<accession>A0AAU9C3F1</accession>
<evidence type="ECO:0000313" key="13">
    <source>
        <dbReference type="EMBL" id="BCX87927.1"/>
    </source>
</evidence>
<keyword evidence="7 11" id="KW-0547">Nucleotide-binding</keyword>
<evidence type="ECO:0000256" key="9">
    <source>
        <dbReference type="ARBA" id="ARBA00023027"/>
    </source>
</evidence>
<dbReference type="Proteomes" id="UP001321450">
    <property type="component" value="Chromosome"/>
</dbReference>
<dbReference type="EC" id="2.7.7.18" evidence="11"/>
<gene>
    <name evidence="11" type="primary">nadD</name>
    <name evidence="13" type="ORF">MIN45_P0294</name>
</gene>
<dbReference type="GO" id="GO:0009435">
    <property type="term" value="P:NAD+ biosynthetic process"/>
    <property type="evidence" value="ECO:0007669"/>
    <property type="project" value="UniProtKB-UniRule"/>
</dbReference>
<dbReference type="PANTHER" id="PTHR39321">
    <property type="entry name" value="NICOTINATE-NUCLEOTIDE ADENYLYLTRANSFERASE-RELATED"/>
    <property type="match status" value="1"/>
</dbReference>
<dbReference type="InterPro" id="IPR014729">
    <property type="entry name" value="Rossmann-like_a/b/a_fold"/>
</dbReference>
<feature type="domain" description="Cytidyltransferase-like" evidence="12">
    <location>
        <begin position="4"/>
        <end position="182"/>
    </location>
</feature>
<comment type="similarity">
    <text evidence="3 11">Belongs to the NadD family.</text>
</comment>
<dbReference type="NCBIfam" id="NF000839">
    <property type="entry name" value="PRK00071.1-1"/>
    <property type="match status" value="1"/>
</dbReference>
<comment type="catalytic activity">
    <reaction evidence="10 11">
        <text>nicotinate beta-D-ribonucleotide + ATP + H(+) = deamido-NAD(+) + diphosphate</text>
        <dbReference type="Rhea" id="RHEA:22860"/>
        <dbReference type="ChEBI" id="CHEBI:15378"/>
        <dbReference type="ChEBI" id="CHEBI:30616"/>
        <dbReference type="ChEBI" id="CHEBI:33019"/>
        <dbReference type="ChEBI" id="CHEBI:57502"/>
        <dbReference type="ChEBI" id="CHEBI:58437"/>
        <dbReference type="EC" id="2.7.7.18"/>
    </reaction>
</comment>
<dbReference type="EMBL" id="AP024718">
    <property type="protein sequence ID" value="BCX87927.1"/>
    <property type="molecule type" value="Genomic_DNA"/>
</dbReference>
<keyword evidence="8 11" id="KW-0067">ATP-binding</keyword>
<sequence>MIGIYGGTFDPVHYGHLRTALEVQEALGLDQLRFVPCRQPPHRRPPRFSAAHRRRFLEAALADAPPGFVLDTRELERPGPSYMIDTLDSLRAELGDVPLVLILGLDAFLGLPGWHHWREIPQLAHLLVMDRPGYRPDWPAALAPELRRRRCDDPGELRRAPGGRIHFLRVTRLEISGTFIRRCLQEGKSPRYLLPDTVLRLLESTSTELA</sequence>
<evidence type="ECO:0000256" key="10">
    <source>
        <dbReference type="ARBA" id="ARBA00048721"/>
    </source>
</evidence>
<dbReference type="InterPro" id="IPR004821">
    <property type="entry name" value="Cyt_trans-like"/>
</dbReference>
<proteinExistence type="inferred from homology"/>
<dbReference type="HAMAP" id="MF_00244">
    <property type="entry name" value="NaMN_adenylyltr"/>
    <property type="match status" value="1"/>
</dbReference>
<evidence type="ECO:0000256" key="2">
    <source>
        <dbReference type="ARBA" id="ARBA00005019"/>
    </source>
</evidence>
<dbReference type="GO" id="GO:0004515">
    <property type="term" value="F:nicotinate-nucleotide adenylyltransferase activity"/>
    <property type="evidence" value="ECO:0007669"/>
    <property type="project" value="UniProtKB-UniRule"/>
</dbReference>
<keyword evidence="5 11" id="KW-0808">Transferase</keyword>
<evidence type="ECO:0000256" key="6">
    <source>
        <dbReference type="ARBA" id="ARBA00022695"/>
    </source>
</evidence>
<evidence type="ECO:0000256" key="5">
    <source>
        <dbReference type="ARBA" id="ARBA00022679"/>
    </source>
</evidence>
<dbReference type="InterPro" id="IPR005248">
    <property type="entry name" value="NadD/NMNAT"/>
</dbReference>
<evidence type="ECO:0000256" key="8">
    <source>
        <dbReference type="ARBA" id="ARBA00022840"/>
    </source>
</evidence>
<dbReference type="KEGG" id="meiy:MIN45_P0294"/>
<name>A0AAU9C3F1_9GAMM</name>
<evidence type="ECO:0000259" key="12">
    <source>
        <dbReference type="Pfam" id="PF01467"/>
    </source>
</evidence>
<organism evidence="13 14">
    <name type="scientific">Methylomarinovum tepidoasis</name>
    <dbReference type="NCBI Taxonomy" id="2840183"/>
    <lineage>
        <taxon>Bacteria</taxon>
        <taxon>Pseudomonadati</taxon>
        <taxon>Pseudomonadota</taxon>
        <taxon>Gammaproteobacteria</taxon>
        <taxon>Methylococcales</taxon>
        <taxon>Methylothermaceae</taxon>
        <taxon>Methylomarinovum</taxon>
    </lineage>
</organism>
<dbReference type="SUPFAM" id="SSF52374">
    <property type="entry name" value="Nucleotidylyl transferase"/>
    <property type="match status" value="1"/>
</dbReference>